<dbReference type="SUPFAM" id="SSF49785">
    <property type="entry name" value="Galactose-binding domain-like"/>
    <property type="match status" value="1"/>
</dbReference>
<dbReference type="PRINTS" id="PR00742">
    <property type="entry name" value="GLHYDRLASE35"/>
</dbReference>
<evidence type="ECO:0000256" key="3">
    <source>
        <dbReference type="ARBA" id="ARBA00023295"/>
    </source>
</evidence>
<reference evidence="11" key="1">
    <citation type="journal article" date="2023" name="Commun. Biol.">
        <title>Genome analysis of Parmales, the sister group of diatoms, reveals the evolutionary specialization of diatoms from phago-mixotrophs to photoautotrophs.</title>
        <authorList>
            <person name="Ban H."/>
            <person name="Sato S."/>
            <person name="Yoshikawa S."/>
            <person name="Yamada K."/>
            <person name="Nakamura Y."/>
            <person name="Ichinomiya M."/>
            <person name="Sato N."/>
            <person name="Blanc-Mathieu R."/>
            <person name="Endo H."/>
            <person name="Kuwata A."/>
            <person name="Ogata H."/>
        </authorList>
    </citation>
    <scope>NUCLEOTIDE SEQUENCE [LARGE SCALE GENOMIC DNA]</scope>
    <source>
        <strain evidence="11">NIES 3701</strain>
    </source>
</reference>
<evidence type="ECO:0000313" key="10">
    <source>
        <dbReference type="EMBL" id="GMH85649.1"/>
    </source>
</evidence>
<name>A0A9W7B7J2_9STRA</name>
<evidence type="ECO:0008006" key="12">
    <source>
        <dbReference type="Google" id="ProtNLM"/>
    </source>
</evidence>
<evidence type="ECO:0000256" key="1">
    <source>
        <dbReference type="ARBA" id="ARBA00009809"/>
    </source>
</evidence>
<dbReference type="PIRSF" id="PIRSF006336">
    <property type="entry name" value="B-gal"/>
    <property type="match status" value="1"/>
</dbReference>
<dbReference type="EMBL" id="BRXY01000306">
    <property type="protein sequence ID" value="GMH85649.1"/>
    <property type="molecule type" value="Genomic_DNA"/>
</dbReference>
<dbReference type="Pfam" id="PF01301">
    <property type="entry name" value="Glyco_hydro_35"/>
    <property type="match status" value="1"/>
</dbReference>
<dbReference type="GO" id="GO:0004565">
    <property type="term" value="F:beta-galactosidase activity"/>
    <property type="evidence" value="ECO:0007669"/>
    <property type="project" value="InterPro"/>
</dbReference>
<sequence>MLARFFALFYVVALCDGKNFTLSASNFLLNGEPHFLRSGSLHYSRVPASLWADRLDRMKALDLNTVQTYIPWNWHESNFEGTETDFAGNRDIEHFMDLVAERDMLLLMRPGPYICGEWDFGGFPARLLANPDLTIRTDNAAYMAEVGAWFEVLLPKLKPYLIENGGPIAMVQIENEFGSYGDVTTNPKDEAYLLALIDLVRKHLGGSVVLYTTDGGNIGSMTRGSLKGDIVLTLGDFGPGTDLMSSSIAGQTAMNSEYNPLMCTEYYTGWLTHFGEDIATTETASMIATMQDMIDANMSFNLYMAHGGTNFGFWAGANGQGGSNYQPDITSYDYNSPISEHGAHNFGSDGVDKFEAVQTLLRKNFDDATVEEPIAPRVEAYGEVPLTNSSSLSFLEYMKKFDIVTTGDFHSQEQLGQRFGFLLYSIESIGECGECIVEVSDLRDRAFLFSNGNLIADIFRADETELNFTAIAEPGATLDILVESFGRLNFGGGMGTDWKGIGNLKVDSIQVSSGVDHRFVEMTAEDLVAIETIAQNNSSGGGQRFLSGTFEIQEGNIANTFIDMSEFGQGFVFLNGFNLGKYWSAKGPVLTLYVPDEVLKTGTNEVTVLELENYLSNPKISFVQTPNVK</sequence>
<dbReference type="InterPro" id="IPR001944">
    <property type="entry name" value="Glycoside_Hdrlase_35"/>
</dbReference>
<evidence type="ECO:0000259" key="9">
    <source>
        <dbReference type="Pfam" id="PF21467"/>
    </source>
</evidence>
<evidence type="ECO:0000256" key="2">
    <source>
        <dbReference type="ARBA" id="ARBA00022801"/>
    </source>
</evidence>
<dbReference type="InterPro" id="IPR048912">
    <property type="entry name" value="BetaGal1-like_ABD1"/>
</dbReference>
<keyword evidence="2" id="KW-0378">Hydrolase</keyword>
<evidence type="ECO:0000259" key="7">
    <source>
        <dbReference type="Pfam" id="PF01301"/>
    </source>
</evidence>
<dbReference type="InterPro" id="IPR048913">
    <property type="entry name" value="BetaGal_gal-bd"/>
</dbReference>
<feature type="domain" description="Beta-galactosidase 1-like first all-beta" evidence="8">
    <location>
        <begin position="413"/>
        <end position="503"/>
    </location>
</feature>
<dbReference type="InterPro" id="IPR008979">
    <property type="entry name" value="Galactose-bd-like_sf"/>
</dbReference>
<proteinExistence type="inferred from homology"/>
<feature type="signal peptide" evidence="6">
    <location>
        <begin position="1"/>
        <end position="17"/>
    </location>
</feature>
<evidence type="ECO:0000259" key="8">
    <source>
        <dbReference type="Pfam" id="PF21317"/>
    </source>
</evidence>
<dbReference type="InterPro" id="IPR017853">
    <property type="entry name" value="GH"/>
</dbReference>
<comment type="similarity">
    <text evidence="1 5">Belongs to the glycosyl hydrolase 35 family.</text>
</comment>
<feature type="chain" id="PRO_5040770437" description="Beta-galactosidase" evidence="6">
    <location>
        <begin position="18"/>
        <end position="629"/>
    </location>
</feature>
<gene>
    <name evidence="10" type="ORF">TrST_g3619</name>
</gene>
<keyword evidence="3" id="KW-0326">Glycosidase</keyword>
<comment type="caution">
    <text evidence="10">The sequence shown here is derived from an EMBL/GenBank/DDBJ whole genome shotgun (WGS) entry which is preliminary data.</text>
</comment>
<protein>
    <recommendedName>
        <fullName evidence="12">Beta-galactosidase</fullName>
    </recommendedName>
</protein>
<feature type="active site" description="Proton donor" evidence="4">
    <location>
        <position position="176"/>
    </location>
</feature>
<accession>A0A9W7B7J2</accession>
<feature type="domain" description="Beta-galactosidase galactose-binding" evidence="9">
    <location>
        <begin position="545"/>
        <end position="604"/>
    </location>
</feature>
<dbReference type="Gene3D" id="2.60.120.260">
    <property type="entry name" value="Galactose-binding domain-like"/>
    <property type="match status" value="2"/>
</dbReference>
<dbReference type="AlphaFoldDB" id="A0A9W7B7J2"/>
<dbReference type="SUPFAM" id="SSF51445">
    <property type="entry name" value="(Trans)glycosidases"/>
    <property type="match status" value="1"/>
</dbReference>
<organism evidence="10 11">
    <name type="scientific">Triparma strigata</name>
    <dbReference type="NCBI Taxonomy" id="1606541"/>
    <lineage>
        <taxon>Eukaryota</taxon>
        <taxon>Sar</taxon>
        <taxon>Stramenopiles</taxon>
        <taxon>Ochrophyta</taxon>
        <taxon>Bolidophyceae</taxon>
        <taxon>Parmales</taxon>
        <taxon>Triparmaceae</taxon>
        <taxon>Triparma</taxon>
    </lineage>
</organism>
<dbReference type="GO" id="GO:0005975">
    <property type="term" value="P:carbohydrate metabolic process"/>
    <property type="evidence" value="ECO:0007669"/>
    <property type="project" value="InterPro"/>
</dbReference>
<evidence type="ECO:0000256" key="6">
    <source>
        <dbReference type="SAM" id="SignalP"/>
    </source>
</evidence>
<dbReference type="InterPro" id="IPR026283">
    <property type="entry name" value="B-gal_1-like"/>
</dbReference>
<dbReference type="PANTHER" id="PTHR23421">
    <property type="entry name" value="BETA-GALACTOSIDASE RELATED"/>
    <property type="match status" value="1"/>
</dbReference>
<feature type="active site" description="Nucleophile" evidence="4">
    <location>
        <position position="265"/>
    </location>
</feature>
<dbReference type="Gene3D" id="3.20.20.80">
    <property type="entry name" value="Glycosidases"/>
    <property type="match status" value="1"/>
</dbReference>
<dbReference type="OrthoDB" id="1657402at2759"/>
<keyword evidence="6" id="KW-0732">Signal</keyword>
<feature type="domain" description="Glycoside hydrolase 35 catalytic" evidence="7">
    <location>
        <begin position="26"/>
        <end position="344"/>
    </location>
</feature>
<evidence type="ECO:0000256" key="5">
    <source>
        <dbReference type="RuleBase" id="RU003679"/>
    </source>
</evidence>
<evidence type="ECO:0000256" key="4">
    <source>
        <dbReference type="PIRSR" id="PIRSR006336-1"/>
    </source>
</evidence>
<evidence type="ECO:0000313" key="11">
    <source>
        <dbReference type="Proteomes" id="UP001165085"/>
    </source>
</evidence>
<keyword evidence="11" id="KW-1185">Reference proteome</keyword>
<dbReference type="Pfam" id="PF21467">
    <property type="entry name" value="BetaGal_gal-bd"/>
    <property type="match status" value="1"/>
</dbReference>
<dbReference type="InterPro" id="IPR031330">
    <property type="entry name" value="Gly_Hdrlase_35_cat"/>
</dbReference>
<dbReference type="Proteomes" id="UP001165085">
    <property type="component" value="Unassembled WGS sequence"/>
</dbReference>
<dbReference type="Pfam" id="PF21317">
    <property type="entry name" value="BetaGal_ABD_1"/>
    <property type="match status" value="1"/>
</dbReference>